<evidence type="ECO:0000313" key="3">
    <source>
        <dbReference type="Proteomes" id="UP000528964"/>
    </source>
</evidence>
<feature type="region of interest" description="Disordered" evidence="1">
    <location>
        <begin position="1"/>
        <end position="57"/>
    </location>
</feature>
<name>A0A7W6GFN9_9HYPH</name>
<dbReference type="AlphaFoldDB" id="A0A7W6GFN9"/>
<sequence>MANPPTSHEHPAADAFNATLPDDPGPLTPEQRAGVNKEELKKELERQRERLTRENPK</sequence>
<evidence type="ECO:0000256" key="1">
    <source>
        <dbReference type="SAM" id="MobiDB-lite"/>
    </source>
</evidence>
<protein>
    <submittedName>
        <fullName evidence="2">Uncharacterized protein</fullName>
    </submittedName>
</protein>
<proteinExistence type="predicted"/>
<organism evidence="2 3">
    <name type="scientific">Hansschlegelia beijingensis</name>
    <dbReference type="NCBI Taxonomy" id="1133344"/>
    <lineage>
        <taxon>Bacteria</taxon>
        <taxon>Pseudomonadati</taxon>
        <taxon>Pseudomonadota</taxon>
        <taxon>Alphaproteobacteria</taxon>
        <taxon>Hyphomicrobiales</taxon>
        <taxon>Methylopilaceae</taxon>
        <taxon>Hansschlegelia</taxon>
    </lineage>
</organism>
<evidence type="ECO:0000313" key="2">
    <source>
        <dbReference type="EMBL" id="MBB3973490.1"/>
    </source>
</evidence>
<reference evidence="2 3" key="1">
    <citation type="submission" date="2020-08" db="EMBL/GenBank/DDBJ databases">
        <title>Genomic Encyclopedia of Type Strains, Phase IV (KMG-IV): sequencing the most valuable type-strain genomes for metagenomic binning, comparative biology and taxonomic classification.</title>
        <authorList>
            <person name="Goeker M."/>
        </authorList>
    </citation>
    <scope>NUCLEOTIDE SEQUENCE [LARGE SCALE GENOMIC DNA]</scope>
    <source>
        <strain evidence="2 3">DSM 25481</strain>
    </source>
</reference>
<dbReference type="EMBL" id="JACIDR010000003">
    <property type="protein sequence ID" value="MBB3973490.1"/>
    <property type="molecule type" value="Genomic_DNA"/>
</dbReference>
<dbReference type="RefSeq" id="WP_183395355.1">
    <property type="nucleotide sequence ID" value="NZ_JACIDR010000003.1"/>
</dbReference>
<keyword evidence="3" id="KW-1185">Reference proteome</keyword>
<accession>A0A7W6GFN9</accession>
<feature type="compositionally biased region" description="Basic and acidic residues" evidence="1">
    <location>
        <begin position="35"/>
        <end position="57"/>
    </location>
</feature>
<comment type="caution">
    <text evidence="2">The sequence shown here is derived from an EMBL/GenBank/DDBJ whole genome shotgun (WGS) entry which is preliminary data.</text>
</comment>
<dbReference type="Proteomes" id="UP000528964">
    <property type="component" value="Unassembled WGS sequence"/>
</dbReference>
<gene>
    <name evidence="2" type="ORF">GGR24_002160</name>
</gene>